<gene>
    <name evidence="8" type="ORF">KO353_00745</name>
</gene>
<dbReference type="Pfam" id="PF13145">
    <property type="entry name" value="Rotamase_2"/>
    <property type="match status" value="1"/>
</dbReference>
<dbReference type="InterPro" id="IPR000297">
    <property type="entry name" value="PPIase_PpiC"/>
</dbReference>
<keyword evidence="4" id="KW-0143">Chaperone</keyword>
<keyword evidence="5" id="KW-0413">Isomerase</keyword>
<evidence type="ECO:0000256" key="6">
    <source>
        <dbReference type="SAM" id="Phobius"/>
    </source>
</evidence>
<organism evidence="8 9">
    <name type="scientific">Elioraea tepida</name>
    <dbReference type="NCBI Taxonomy" id="2843330"/>
    <lineage>
        <taxon>Bacteria</taxon>
        <taxon>Pseudomonadati</taxon>
        <taxon>Pseudomonadota</taxon>
        <taxon>Alphaproteobacteria</taxon>
        <taxon>Acetobacterales</taxon>
        <taxon>Elioraeaceae</taxon>
        <taxon>Elioraea</taxon>
    </lineage>
</organism>
<comment type="subcellular location">
    <subcellularLocation>
        <location evidence="1">Cell membrane</location>
    </subcellularLocation>
</comment>
<evidence type="ECO:0000259" key="7">
    <source>
        <dbReference type="PROSITE" id="PS50198"/>
    </source>
</evidence>
<evidence type="ECO:0000313" key="8">
    <source>
        <dbReference type="EMBL" id="QXM24837.1"/>
    </source>
</evidence>
<evidence type="ECO:0000256" key="1">
    <source>
        <dbReference type="ARBA" id="ARBA00004236"/>
    </source>
</evidence>
<evidence type="ECO:0000256" key="3">
    <source>
        <dbReference type="ARBA" id="ARBA00023136"/>
    </source>
</evidence>
<keyword evidence="6" id="KW-0812">Transmembrane</keyword>
<name>A0A975U2N1_9PROT</name>
<reference evidence="8" key="1">
    <citation type="submission" date="2021-06" db="EMBL/GenBank/DDBJ databases">
        <title>Elioraea tepida, sp. nov., a moderately thermophilic aerobic anoxygenic phototrophic bacterium isolated from an alkaline siliceous hot spring mat community in Yellowstone National Park, WY, USA.</title>
        <authorList>
            <person name="Saini M.K."/>
            <person name="Yoshida S."/>
            <person name="Sebastian A."/>
            <person name="Hirose S."/>
            <person name="Hara E."/>
            <person name="Tamaki H."/>
            <person name="Soulier N.T."/>
            <person name="Albert I."/>
            <person name="Hanada S."/>
            <person name="Bryant D.A."/>
            <person name="Tank M."/>
        </authorList>
    </citation>
    <scope>NUCLEOTIDE SEQUENCE</scope>
    <source>
        <strain evidence="8">MS-P2</strain>
    </source>
</reference>
<dbReference type="RefSeq" id="WP_218285894.1">
    <property type="nucleotide sequence ID" value="NZ_CP076448.1"/>
</dbReference>
<evidence type="ECO:0000256" key="5">
    <source>
        <dbReference type="PROSITE-ProRule" id="PRU00278"/>
    </source>
</evidence>
<evidence type="ECO:0000256" key="4">
    <source>
        <dbReference type="ARBA" id="ARBA00023186"/>
    </source>
</evidence>
<sequence length="630" mass="67605">MLTAMRGWLSSWVAKALFVLLILSFAVWGIGDFVTGRGRAPTAVATVGDREVPLADATDAYRRQLAELQRTFGPQFQPLAPLRQRIAEDAVNRLVTLTAIAAEAEARGIVVTDDALREAVFSAQAFQGLDGRFSRVAFDAFLRNAGLTEARFLELLRGDVKRQQLLAAVRAGAVAPVALAAPVLAFRAEEREVLAVEMPFIAAAAPPEPAEDQLRRFWENNAERFTAPEYRRFALVALTVEDVAREITPTEAQLRAAYDARAAEFQKAERRTIEQAVLADEAAARALAQAWREGLDFASVEARAAEAGGTAVALGAVTAAELPDATLAEAAFGAGAGAVLEPLRTPFGWHVMRVVAIAPATTRSFEEVREELARDVAGELAAERIYSIANRVEDSIAEGIPLAEVARRHALRLRDIPAMDRNGRAPDGTRIDLAPWGTRAIDTVFATEPGPPTRLVEADGANFFAVQVEAVTPPALRPFETIAAEVRRAWEEAERRRAMETQAAQLLAAVQGGTPFEAAAAAQGWTARRIGPFNRAARGAGAPPPAVLQAIFGLAPGGVTMVEANEAFIVVSLARVIRPDPTPERLEPVRAALSSALADDLEAQFAQAIQTRAGARIDPRAIRIMVGTDP</sequence>
<accession>A0A975U2N1</accession>
<proteinExistence type="predicted"/>
<dbReference type="Pfam" id="PF13624">
    <property type="entry name" value="SurA_N_3"/>
    <property type="match status" value="1"/>
</dbReference>
<dbReference type="KEGG" id="elio:KO353_00745"/>
<dbReference type="AlphaFoldDB" id="A0A975U2N1"/>
<dbReference type="PROSITE" id="PS50198">
    <property type="entry name" value="PPIC_PPIASE_2"/>
    <property type="match status" value="1"/>
</dbReference>
<dbReference type="GO" id="GO:0003755">
    <property type="term" value="F:peptidyl-prolyl cis-trans isomerase activity"/>
    <property type="evidence" value="ECO:0007669"/>
    <property type="project" value="UniProtKB-KW"/>
</dbReference>
<keyword evidence="6" id="KW-1133">Transmembrane helix</keyword>
<protein>
    <submittedName>
        <fullName evidence="8">SurA N-terminal domain-containing protein</fullName>
    </submittedName>
</protein>
<keyword evidence="5" id="KW-0697">Rotamase</keyword>
<keyword evidence="3 6" id="KW-0472">Membrane</keyword>
<keyword evidence="9" id="KW-1185">Reference proteome</keyword>
<dbReference type="Proteomes" id="UP000694001">
    <property type="component" value="Chromosome"/>
</dbReference>
<feature type="transmembrane region" description="Helical" evidence="6">
    <location>
        <begin position="12"/>
        <end position="31"/>
    </location>
</feature>
<keyword evidence="2" id="KW-1003">Cell membrane</keyword>
<dbReference type="PANTHER" id="PTHR47529:SF1">
    <property type="entry name" value="PERIPLASMIC CHAPERONE PPID"/>
    <property type="match status" value="1"/>
</dbReference>
<feature type="domain" description="PpiC" evidence="7">
    <location>
        <begin position="228"/>
        <end position="356"/>
    </location>
</feature>
<evidence type="ECO:0000313" key="9">
    <source>
        <dbReference type="Proteomes" id="UP000694001"/>
    </source>
</evidence>
<dbReference type="InterPro" id="IPR052029">
    <property type="entry name" value="PpiD_chaperone"/>
</dbReference>
<evidence type="ECO:0000256" key="2">
    <source>
        <dbReference type="ARBA" id="ARBA00022475"/>
    </source>
</evidence>
<dbReference type="GO" id="GO:0005886">
    <property type="term" value="C:plasma membrane"/>
    <property type="evidence" value="ECO:0007669"/>
    <property type="project" value="UniProtKB-SubCell"/>
</dbReference>
<dbReference type="EMBL" id="CP076448">
    <property type="protein sequence ID" value="QXM24837.1"/>
    <property type="molecule type" value="Genomic_DNA"/>
</dbReference>
<dbReference type="PANTHER" id="PTHR47529">
    <property type="entry name" value="PEPTIDYL-PROLYL CIS-TRANS ISOMERASE D"/>
    <property type="match status" value="1"/>
</dbReference>